<feature type="domain" description="TFIIS N-terminal" evidence="3">
    <location>
        <begin position="83"/>
        <end position="158"/>
    </location>
</feature>
<evidence type="ECO:0000313" key="4">
    <source>
        <dbReference type="Proteomes" id="UP000515123"/>
    </source>
</evidence>
<protein>
    <submittedName>
        <fullName evidence="5">Uncharacterized protein LOC109728360</fullName>
    </submittedName>
</protein>
<dbReference type="OrthoDB" id="44867at2759"/>
<evidence type="ECO:0000259" key="3">
    <source>
        <dbReference type="PROSITE" id="PS51319"/>
    </source>
</evidence>
<dbReference type="PANTHER" id="PTHR46554:SF2">
    <property type="entry name" value="TFIIS N-TERMINAL DOMAIN-CONTAINING PROTEIN"/>
    <property type="match status" value="1"/>
</dbReference>
<reference evidence="4" key="1">
    <citation type="journal article" date="2015" name="Nat. Genet.">
        <title>The pineapple genome and the evolution of CAM photosynthesis.</title>
        <authorList>
            <person name="Ming R."/>
            <person name="VanBuren R."/>
            <person name="Wai C.M."/>
            <person name="Tang H."/>
            <person name="Schatz M.C."/>
            <person name="Bowers J.E."/>
            <person name="Lyons E."/>
            <person name="Wang M.L."/>
            <person name="Chen J."/>
            <person name="Biggers E."/>
            <person name="Zhang J."/>
            <person name="Huang L."/>
            <person name="Zhang L."/>
            <person name="Miao W."/>
            <person name="Zhang J."/>
            <person name="Ye Z."/>
            <person name="Miao C."/>
            <person name="Lin Z."/>
            <person name="Wang H."/>
            <person name="Zhou H."/>
            <person name="Yim W.C."/>
            <person name="Priest H.D."/>
            <person name="Zheng C."/>
            <person name="Woodhouse M."/>
            <person name="Edger P.P."/>
            <person name="Guyot R."/>
            <person name="Guo H.B."/>
            <person name="Guo H."/>
            <person name="Zheng G."/>
            <person name="Singh R."/>
            <person name="Sharma A."/>
            <person name="Min X."/>
            <person name="Zheng Y."/>
            <person name="Lee H."/>
            <person name="Gurtowski J."/>
            <person name="Sedlazeck F.J."/>
            <person name="Harkess A."/>
            <person name="McKain M.R."/>
            <person name="Liao Z."/>
            <person name="Fang J."/>
            <person name="Liu J."/>
            <person name="Zhang X."/>
            <person name="Zhang Q."/>
            <person name="Hu W."/>
            <person name="Qin Y."/>
            <person name="Wang K."/>
            <person name="Chen L.Y."/>
            <person name="Shirley N."/>
            <person name="Lin Y.R."/>
            <person name="Liu L.Y."/>
            <person name="Hernandez A.G."/>
            <person name="Wright C.L."/>
            <person name="Bulone V."/>
            <person name="Tuskan G.A."/>
            <person name="Heath K."/>
            <person name="Zee F."/>
            <person name="Moore P.H."/>
            <person name="Sunkar R."/>
            <person name="Leebens-Mack J.H."/>
            <person name="Mockler T."/>
            <person name="Bennetzen J.L."/>
            <person name="Freeling M."/>
            <person name="Sankoff D."/>
            <person name="Paterson A.H."/>
            <person name="Zhu X."/>
            <person name="Yang X."/>
            <person name="Smith J.A."/>
            <person name="Cushman J.C."/>
            <person name="Paull R.E."/>
            <person name="Yu Q."/>
        </authorList>
    </citation>
    <scope>NUCLEOTIDE SEQUENCE [LARGE SCALE GENOMIC DNA]</scope>
    <source>
        <strain evidence="4">cv. F153</strain>
    </source>
</reference>
<dbReference type="Gene3D" id="1.20.930.10">
    <property type="entry name" value="Conserved domain common to transcription factors TFIIS, elongin A, CRSP70"/>
    <property type="match status" value="1"/>
</dbReference>
<organism evidence="4 5">
    <name type="scientific">Ananas comosus</name>
    <name type="common">Pineapple</name>
    <name type="synonym">Ananas ananas</name>
    <dbReference type="NCBI Taxonomy" id="4615"/>
    <lineage>
        <taxon>Eukaryota</taxon>
        <taxon>Viridiplantae</taxon>
        <taxon>Streptophyta</taxon>
        <taxon>Embryophyta</taxon>
        <taxon>Tracheophyta</taxon>
        <taxon>Spermatophyta</taxon>
        <taxon>Magnoliopsida</taxon>
        <taxon>Liliopsida</taxon>
        <taxon>Poales</taxon>
        <taxon>Bromeliaceae</taxon>
        <taxon>Bromelioideae</taxon>
        <taxon>Ananas</taxon>
    </lineage>
</organism>
<reference evidence="5" key="2">
    <citation type="submission" date="2025-08" db="UniProtKB">
        <authorList>
            <consortium name="RefSeq"/>
        </authorList>
    </citation>
    <scope>IDENTIFICATION</scope>
    <source>
        <tissue evidence="5">Leaf</tissue>
    </source>
</reference>
<dbReference type="CDD" id="cd00183">
    <property type="entry name" value="TFIIS_I"/>
    <property type="match status" value="1"/>
</dbReference>
<gene>
    <name evidence="5" type="primary">LOC109728360</name>
</gene>
<dbReference type="PROSITE" id="PS51319">
    <property type="entry name" value="TFIIS_N"/>
    <property type="match status" value="1"/>
</dbReference>
<dbReference type="AlphaFoldDB" id="A0A6P5HLV9"/>
<sequence length="405" mass="44959">MSIAVAAADRPDELVRRRDGIVKSLYGFPSVAAAANGRPEEAEQPAVDATSYCCSSGGGSQKSSSEEANELQDALDDAFVLLDEVLRLKKILDNKNEENESSLFESLRCLQLMELTVSTLTATDIENSVRGVERHGSTRVRQLARVLLGGWAELLGDSLNTTEAVADAPDTAANSLDDPWANFPPLDEGALRAINGPPVDLDELFSKNPRKIHKFKGDDVKRADEACKEERKQENCVQGSTSGKRKREDAVGQSEPQNTLTKRGRTSNASSKTSGKDLKRYVETMKKDNCELANEPSTVTKMTRQQCPTDDLLIEAKLEASRTRINEGYNKAKDEKQRRKIQLLDLRDIPKPVDSRKSYKADPGESGFSILLFGLTLETRHLSNPLDFLHYYPSIQLLKQRKYEN</sequence>
<evidence type="ECO:0000256" key="1">
    <source>
        <dbReference type="PROSITE-ProRule" id="PRU00649"/>
    </source>
</evidence>
<dbReference type="Pfam" id="PF08711">
    <property type="entry name" value="Med26"/>
    <property type="match status" value="1"/>
</dbReference>
<feature type="region of interest" description="Disordered" evidence="2">
    <location>
        <begin position="226"/>
        <end position="279"/>
    </location>
</feature>
<dbReference type="GeneID" id="109728360"/>
<dbReference type="GO" id="GO:0005634">
    <property type="term" value="C:nucleus"/>
    <property type="evidence" value="ECO:0007669"/>
    <property type="project" value="UniProtKB-SubCell"/>
</dbReference>
<accession>A0A6P5HLV9</accession>
<dbReference type="InterPro" id="IPR017923">
    <property type="entry name" value="TFIIS_N"/>
</dbReference>
<evidence type="ECO:0000256" key="2">
    <source>
        <dbReference type="SAM" id="MobiDB-lite"/>
    </source>
</evidence>
<evidence type="ECO:0000313" key="5">
    <source>
        <dbReference type="RefSeq" id="XP_020114338.1"/>
    </source>
</evidence>
<comment type="subcellular location">
    <subcellularLocation>
        <location evidence="1">Nucleus</location>
    </subcellularLocation>
</comment>
<dbReference type="Proteomes" id="UP000515123">
    <property type="component" value="Linkage group 23"/>
</dbReference>
<name>A0A6P5HLV9_ANACO</name>
<dbReference type="InterPro" id="IPR035441">
    <property type="entry name" value="TFIIS/LEDGF_dom_sf"/>
</dbReference>
<keyword evidence="1" id="KW-0539">Nucleus</keyword>
<keyword evidence="4" id="KW-1185">Reference proteome</keyword>
<dbReference type="RefSeq" id="XP_020114338.1">
    <property type="nucleotide sequence ID" value="XM_020258749.1"/>
</dbReference>
<feature type="compositionally biased region" description="Polar residues" evidence="2">
    <location>
        <begin position="254"/>
        <end position="273"/>
    </location>
</feature>
<dbReference type="PANTHER" id="PTHR46554">
    <property type="entry name" value="MEDIATOR OF RNA POLYMERASE II TRANSCRIPTION SUBUNIT 26A-RELATED"/>
    <property type="match status" value="1"/>
</dbReference>
<feature type="region of interest" description="Disordered" evidence="2">
    <location>
        <begin position="36"/>
        <end position="69"/>
    </location>
</feature>
<dbReference type="SUPFAM" id="SSF47676">
    <property type="entry name" value="Conserved domain common to transcription factors TFIIS, elongin A, CRSP70"/>
    <property type="match status" value="1"/>
</dbReference>
<proteinExistence type="predicted"/>